<gene>
    <name evidence="6" type="ORF">MAR_016462</name>
</gene>
<accession>A0ABY7FJV4</accession>
<dbReference type="PANTHER" id="PTHR31322:SF2">
    <property type="entry name" value="E3 UBIQUITIN-PROTEIN LIGASE TM129"/>
    <property type="match status" value="1"/>
</dbReference>
<keyword evidence="5" id="KW-0472">Membrane</keyword>
<dbReference type="PANTHER" id="PTHR31322">
    <property type="entry name" value="E3 UBIQUITIN-PROTEIN LIGASE TM129"/>
    <property type="match status" value="1"/>
</dbReference>
<name>A0ABY7FJV4_MYAAR</name>
<keyword evidence="7" id="KW-1185">Reference proteome</keyword>
<evidence type="ECO:0000256" key="4">
    <source>
        <dbReference type="ARBA" id="ARBA00022989"/>
    </source>
</evidence>
<evidence type="ECO:0000313" key="6">
    <source>
        <dbReference type="EMBL" id="WAR22488.1"/>
    </source>
</evidence>
<proteinExistence type="inferred from homology"/>
<dbReference type="Proteomes" id="UP001164746">
    <property type="component" value="Chromosome 12"/>
</dbReference>
<dbReference type="InterPro" id="IPR018801">
    <property type="entry name" value="TM129"/>
</dbReference>
<keyword evidence="3" id="KW-0812">Transmembrane</keyword>
<evidence type="ECO:0000256" key="5">
    <source>
        <dbReference type="ARBA" id="ARBA00023136"/>
    </source>
</evidence>
<comment type="subcellular location">
    <subcellularLocation>
        <location evidence="1">Membrane</location>
        <topology evidence="1">Multi-pass membrane protein</topology>
    </subcellularLocation>
</comment>
<dbReference type="Pfam" id="PF10272">
    <property type="entry name" value="Tmpp129"/>
    <property type="match status" value="2"/>
</dbReference>
<evidence type="ECO:0000256" key="3">
    <source>
        <dbReference type="ARBA" id="ARBA00022692"/>
    </source>
</evidence>
<dbReference type="EMBL" id="CP111023">
    <property type="protein sequence ID" value="WAR22488.1"/>
    <property type="molecule type" value="Genomic_DNA"/>
</dbReference>
<protein>
    <submittedName>
        <fullName evidence="6">TM129-like protein</fullName>
    </submittedName>
</protein>
<keyword evidence="4" id="KW-1133">Transmembrane helix</keyword>
<reference evidence="6" key="1">
    <citation type="submission" date="2022-11" db="EMBL/GenBank/DDBJ databases">
        <title>Centuries of genome instability and evolution in soft-shell clam transmissible cancer (bioRxiv).</title>
        <authorList>
            <person name="Hart S.F.M."/>
            <person name="Yonemitsu M.A."/>
            <person name="Giersch R.M."/>
            <person name="Beal B.F."/>
            <person name="Arriagada G."/>
            <person name="Davis B.W."/>
            <person name="Ostrander E.A."/>
            <person name="Goff S.P."/>
            <person name="Metzger M.J."/>
        </authorList>
    </citation>
    <scope>NUCLEOTIDE SEQUENCE</scope>
    <source>
        <strain evidence="6">MELC-2E11</strain>
        <tissue evidence="6">Siphon/mantle</tissue>
    </source>
</reference>
<comment type="similarity">
    <text evidence="2">Belongs to the TMEM129 family.</text>
</comment>
<evidence type="ECO:0000256" key="1">
    <source>
        <dbReference type="ARBA" id="ARBA00004141"/>
    </source>
</evidence>
<sequence length="346" mass="39364">MLETKALLLFTFMYFFFSALLVAPPTEFISAGLTIQNVLSRYLGSEQIGFVYFHIKRTSATLLHCPGSVCPSAATLHTLVGTFLVPAACLVVLYWSQNKWDNHPIARQLDNLKEPESNWRAVASSVNVEFRRIDKFTSGPPTGRRIIVTDSWVIKTSTYFVHVAHQSDIHLSLSATEEHNISYENMTSVQYIHIDVISINKNISRFTLRLNALDYKDLKEKLQSPVRNARNIVIRQTLSEQFLHAFAEQISLNPEVDTCIGCMQKQSDINLYKRCESPEPGQPVPEGSGEPCVQCYCRPMWCLECMGKWFASRQDQQRPDTWLGSKSPCPTCRAVFCILDVCKIEW</sequence>
<evidence type="ECO:0000256" key="2">
    <source>
        <dbReference type="ARBA" id="ARBA00007332"/>
    </source>
</evidence>
<organism evidence="6 7">
    <name type="scientific">Mya arenaria</name>
    <name type="common">Soft-shell clam</name>
    <dbReference type="NCBI Taxonomy" id="6604"/>
    <lineage>
        <taxon>Eukaryota</taxon>
        <taxon>Metazoa</taxon>
        <taxon>Spiralia</taxon>
        <taxon>Lophotrochozoa</taxon>
        <taxon>Mollusca</taxon>
        <taxon>Bivalvia</taxon>
        <taxon>Autobranchia</taxon>
        <taxon>Heteroconchia</taxon>
        <taxon>Euheterodonta</taxon>
        <taxon>Imparidentia</taxon>
        <taxon>Neoheterodontei</taxon>
        <taxon>Myida</taxon>
        <taxon>Myoidea</taxon>
        <taxon>Myidae</taxon>
        <taxon>Mya</taxon>
    </lineage>
</organism>
<evidence type="ECO:0000313" key="7">
    <source>
        <dbReference type="Proteomes" id="UP001164746"/>
    </source>
</evidence>